<dbReference type="Proteomes" id="UP000320672">
    <property type="component" value="Chromosome"/>
</dbReference>
<dbReference type="PROSITE" id="PS50110">
    <property type="entry name" value="RESPONSE_REGULATORY"/>
    <property type="match status" value="1"/>
</dbReference>
<sequence>MEKFLTLAIDDDPLVLRSIVAALKVLGGECVACRSWNDAEAALRSSNSIEIIITDLNMPKHDGFAVLREVRKMFPEEGPRVVVVTGDADRDRITAIKRAGFDGHLLKPYTLKQLKEMLEGLLDSSV</sequence>
<dbReference type="AlphaFoldDB" id="A0A517MFZ5"/>
<keyword evidence="5" id="KW-1185">Reference proteome</keyword>
<dbReference type="OrthoDB" id="9813953at2"/>
<dbReference type="CDD" id="cd00156">
    <property type="entry name" value="REC"/>
    <property type="match status" value="1"/>
</dbReference>
<name>A0A517MFZ5_9BACT</name>
<feature type="modified residue" description="4-aspartylphosphate" evidence="2">
    <location>
        <position position="55"/>
    </location>
</feature>
<dbReference type="PANTHER" id="PTHR44591:SF3">
    <property type="entry name" value="RESPONSE REGULATORY DOMAIN-CONTAINING PROTEIN"/>
    <property type="match status" value="1"/>
</dbReference>
<evidence type="ECO:0000256" key="1">
    <source>
        <dbReference type="ARBA" id="ARBA00022553"/>
    </source>
</evidence>
<dbReference type="GO" id="GO:0000160">
    <property type="term" value="P:phosphorelay signal transduction system"/>
    <property type="evidence" value="ECO:0007669"/>
    <property type="project" value="InterPro"/>
</dbReference>
<evidence type="ECO:0000313" key="4">
    <source>
        <dbReference type="EMBL" id="QDS93687.1"/>
    </source>
</evidence>
<dbReference type="Gene3D" id="3.40.50.2300">
    <property type="match status" value="1"/>
</dbReference>
<gene>
    <name evidence="4" type="primary">cheY_1</name>
    <name evidence="4" type="ORF">FF011L_24600</name>
</gene>
<evidence type="ECO:0000313" key="5">
    <source>
        <dbReference type="Proteomes" id="UP000320672"/>
    </source>
</evidence>
<dbReference type="InterPro" id="IPR050595">
    <property type="entry name" value="Bact_response_regulator"/>
</dbReference>
<dbReference type="EMBL" id="CP036262">
    <property type="protein sequence ID" value="QDS93687.1"/>
    <property type="molecule type" value="Genomic_DNA"/>
</dbReference>
<proteinExistence type="predicted"/>
<dbReference type="SUPFAM" id="SSF52172">
    <property type="entry name" value="CheY-like"/>
    <property type="match status" value="1"/>
</dbReference>
<accession>A0A517MFZ5</accession>
<dbReference type="SMART" id="SM00448">
    <property type="entry name" value="REC"/>
    <property type="match status" value="1"/>
</dbReference>
<dbReference type="Pfam" id="PF00072">
    <property type="entry name" value="Response_reg"/>
    <property type="match status" value="1"/>
</dbReference>
<dbReference type="PANTHER" id="PTHR44591">
    <property type="entry name" value="STRESS RESPONSE REGULATOR PROTEIN 1"/>
    <property type="match status" value="1"/>
</dbReference>
<protein>
    <submittedName>
        <fullName evidence="4">Chemotaxis protein CheY</fullName>
    </submittedName>
</protein>
<dbReference type="KEGG" id="rml:FF011L_24600"/>
<organism evidence="4 5">
    <name type="scientific">Roseimaritima multifibrata</name>
    <dbReference type="NCBI Taxonomy" id="1930274"/>
    <lineage>
        <taxon>Bacteria</taxon>
        <taxon>Pseudomonadati</taxon>
        <taxon>Planctomycetota</taxon>
        <taxon>Planctomycetia</taxon>
        <taxon>Pirellulales</taxon>
        <taxon>Pirellulaceae</taxon>
        <taxon>Roseimaritima</taxon>
    </lineage>
</organism>
<feature type="domain" description="Response regulatory" evidence="3">
    <location>
        <begin position="5"/>
        <end position="122"/>
    </location>
</feature>
<keyword evidence="1 2" id="KW-0597">Phosphoprotein</keyword>
<dbReference type="RefSeq" id="WP_145351805.1">
    <property type="nucleotide sequence ID" value="NZ_CP036262.1"/>
</dbReference>
<evidence type="ECO:0000256" key="2">
    <source>
        <dbReference type="PROSITE-ProRule" id="PRU00169"/>
    </source>
</evidence>
<dbReference type="InterPro" id="IPR001789">
    <property type="entry name" value="Sig_transdc_resp-reg_receiver"/>
</dbReference>
<reference evidence="4 5" key="1">
    <citation type="submission" date="2019-02" db="EMBL/GenBank/DDBJ databases">
        <title>Deep-cultivation of Planctomycetes and their phenomic and genomic characterization uncovers novel biology.</title>
        <authorList>
            <person name="Wiegand S."/>
            <person name="Jogler M."/>
            <person name="Boedeker C."/>
            <person name="Pinto D."/>
            <person name="Vollmers J."/>
            <person name="Rivas-Marin E."/>
            <person name="Kohn T."/>
            <person name="Peeters S.H."/>
            <person name="Heuer A."/>
            <person name="Rast P."/>
            <person name="Oberbeckmann S."/>
            <person name="Bunk B."/>
            <person name="Jeske O."/>
            <person name="Meyerdierks A."/>
            <person name="Storesund J.E."/>
            <person name="Kallscheuer N."/>
            <person name="Luecker S."/>
            <person name="Lage O.M."/>
            <person name="Pohl T."/>
            <person name="Merkel B.J."/>
            <person name="Hornburger P."/>
            <person name="Mueller R.-W."/>
            <person name="Bruemmer F."/>
            <person name="Labrenz M."/>
            <person name="Spormann A.M."/>
            <person name="Op den Camp H."/>
            <person name="Overmann J."/>
            <person name="Amann R."/>
            <person name="Jetten M.S.M."/>
            <person name="Mascher T."/>
            <person name="Medema M.H."/>
            <person name="Devos D.P."/>
            <person name="Kaster A.-K."/>
            <person name="Ovreas L."/>
            <person name="Rohde M."/>
            <person name="Galperin M.Y."/>
            <person name="Jogler C."/>
        </authorList>
    </citation>
    <scope>NUCLEOTIDE SEQUENCE [LARGE SCALE GENOMIC DNA]</scope>
    <source>
        <strain evidence="4 5">FF011L</strain>
    </source>
</reference>
<dbReference type="InterPro" id="IPR011006">
    <property type="entry name" value="CheY-like_superfamily"/>
</dbReference>
<evidence type="ECO:0000259" key="3">
    <source>
        <dbReference type="PROSITE" id="PS50110"/>
    </source>
</evidence>